<evidence type="ECO:0000256" key="1">
    <source>
        <dbReference type="ARBA" id="ARBA00003387"/>
    </source>
</evidence>
<name>A0A8S1HD24_9PELO</name>
<evidence type="ECO:0000313" key="9">
    <source>
        <dbReference type="Proteomes" id="UP000835052"/>
    </source>
</evidence>
<evidence type="ECO:0000256" key="7">
    <source>
        <dbReference type="SAM" id="MobiDB-lite"/>
    </source>
</evidence>
<feature type="region of interest" description="Disordered" evidence="7">
    <location>
        <begin position="258"/>
        <end position="366"/>
    </location>
</feature>
<keyword evidence="6" id="KW-0539">Nucleus</keyword>
<protein>
    <submittedName>
        <fullName evidence="8">Uncharacterized protein</fullName>
    </submittedName>
</protein>
<dbReference type="AlphaFoldDB" id="A0A8S1HD24"/>
<feature type="region of interest" description="Disordered" evidence="7">
    <location>
        <begin position="1"/>
        <end position="73"/>
    </location>
</feature>
<organism evidence="8 9">
    <name type="scientific">Caenorhabditis auriculariae</name>
    <dbReference type="NCBI Taxonomy" id="2777116"/>
    <lineage>
        <taxon>Eukaryota</taxon>
        <taxon>Metazoa</taxon>
        <taxon>Ecdysozoa</taxon>
        <taxon>Nematoda</taxon>
        <taxon>Chromadorea</taxon>
        <taxon>Rhabditida</taxon>
        <taxon>Rhabditina</taxon>
        <taxon>Rhabditomorpha</taxon>
        <taxon>Rhabditoidea</taxon>
        <taxon>Rhabditidae</taxon>
        <taxon>Peloderinae</taxon>
        <taxon>Caenorhabditis</taxon>
    </lineage>
</organism>
<feature type="compositionally biased region" description="Acidic residues" evidence="7">
    <location>
        <begin position="59"/>
        <end position="73"/>
    </location>
</feature>
<dbReference type="InterPro" id="IPR008610">
    <property type="entry name" value="Ebp2"/>
</dbReference>
<accession>A0A8S1HD24</accession>
<dbReference type="PANTHER" id="PTHR13028:SF0">
    <property type="entry name" value="RRNA-PROCESSING PROTEIN EBP2-RELATED"/>
    <property type="match status" value="1"/>
</dbReference>
<reference evidence="8" key="1">
    <citation type="submission" date="2020-10" db="EMBL/GenBank/DDBJ databases">
        <authorList>
            <person name="Kikuchi T."/>
        </authorList>
    </citation>
    <scope>NUCLEOTIDE SEQUENCE</scope>
    <source>
        <strain evidence="8">NKZ352</strain>
    </source>
</reference>
<dbReference type="PANTHER" id="PTHR13028">
    <property type="entry name" value="RRNA PROCESSING PROTEIN EBNA1-BINDING PROTEIN-RELATED"/>
    <property type="match status" value="1"/>
</dbReference>
<feature type="compositionally biased region" description="Gly residues" evidence="7">
    <location>
        <begin position="328"/>
        <end position="359"/>
    </location>
</feature>
<keyword evidence="4" id="KW-0690">Ribosome biogenesis</keyword>
<comment type="similarity">
    <text evidence="3">Belongs to the EBP2 family.</text>
</comment>
<dbReference type="GO" id="GO:0030687">
    <property type="term" value="C:preribosome, large subunit precursor"/>
    <property type="evidence" value="ECO:0007669"/>
    <property type="project" value="TreeGrafter"/>
</dbReference>
<dbReference type="OrthoDB" id="443772at2759"/>
<sequence length="366" mass="40999">MKVKRLKQNALARRLSAGARNGSNAKNQPVEEESDDGSEFDFDNAIPETGFSEVKNLNQDEEMDASDSGDDADRELQIALRDGLLKTDRLNYAVEKKRPVINKTNELRAKLAEVSKKFPWAETLDVVTPRFELDKKVENDDFQRELGFYKQAEKAVQIAVPRLLNSNIKVLRPDDYYAEMAKTDDHMQKVRKRLIKIQAGKERQEAIRRMREEKKFASKVQKEVNAAKNTEKKQLAEAVKKHKKGMKQQLEDMLNNVKRMGLDKEDEEEDGGRRDSKPGRGGKSFAGPSRNRSEIKRKFKADRFGYGGKKKGSKRNTKESFENLPSGRRGGFGGRGGGGGRGGSFGRGGSSGRGGSFGRGRGRGRG</sequence>
<gene>
    <name evidence="8" type="ORF">CAUJ_LOCUS8097</name>
</gene>
<evidence type="ECO:0000256" key="3">
    <source>
        <dbReference type="ARBA" id="ARBA00007336"/>
    </source>
</evidence>
<evidence type="ECO:0000256" key="5">
    <source>
        <dbReference type="ARBA" id="ARBA00023054"/>
    </source>
</evidence>
<dbReference type="GO" id="GO:0006364">
    <property type="term" value="P:rRNA processing"/>
    <property type="evidence" value="ECO:0007669"/>
    <property type="project" value="TreeGrafter"/>
</dbReference>
<keyword evidence="9" id="KW-1185">Reference proteome</keyword>
<evidence type="ECO:0000256" key="2">
    <source>
        <dbReference type="ARBA" id="ARBA00004604"/>
    </source>
</evidence>
<comment type="subcellular location">
    <subcellularLocation>
        <location evidence="2">Nucleus</location>
        <location evidence="2">Nucleolus</location>
    </subcellularLocation>
</comment>
<dbReference type="EMBL" id="CAJGYM010000026">
    <property type="protein sequence ID" value="CAD6192178.1"/>
    <property type="molecule type" value="Genomic_DNA"/>
</dbReference>
<dbReference type="GO" id="GO:0005730">
    <property type="term" value="C:nucleolus"/>
    <property type="evidence" value="ECO:0007669"/>
    <property type="project" value="UniProtKB-SubCell"/>
</dbReference>
<keyword evidence="5" id="KW-0175">Coiled coil</keyword>
<evidence type="ECO:0000256" key="4">
    <source>
        <dbReference type="ARBA" id="ARBA00022517"/>
    </source>
</evidence>
<proteinExistence type="inferred from homology"/>
<evidence type="ECO:0000256" key="6">
    <source>
        <dbReference type="ARBA" id="ARBA00023242"/>
    </source>
</evidence>
<dbReference type="GO" id="GO:0034399">
    <property type="term" value="C:nuclear periphery"/>
    <property type="evidence" value="ECO:0007669"/>
    <property type="project" value="TreeGrafter"/>
</dbReference>
<comment type="caution">
    <text evidence="8">The sequence shown here is derived from an EMBL/GenBank/DDBJ whole genome shotgun (WGS) entry which is preliminary data.</text>
</comment>
<feature type="compositionally biased region" description="Acidic residues" evidence="7">
    <location>
        <begin position="30"/>
        <end position="42"/>
    </location>
</feature>
<dbReference type="Pfam" id="PF05890">
    <property type="entry name" value="Ebp2"/>
    <property type="match status" value="1"/>
</dbReference>
<evidence type="ECO:0000313" key="8">
    <source>
        <dbReference type="EMBL" id="CAD6192178.1"/>
    </source>
</evidence>
<comment type="function">
    <text evidence="1">Required for the processing of the 27S pre-rRNA.</text>
</comment>
<dbReference type="Proteomes" id="UP000835052">
    <property type="component" value="Unassembled WGS sequence"/>
</dbReference>
<dbReference type="GO" id="GO:0042273">
    <property type="term" value="P:ribosomal large subunit biogenesis"/>
    <property type="evidence" value="ECO:0007669"/>
    <property type="project" value="TreeGrafter"/>
</dbReference>